<dbReference type="AlphaFoldDB" id="A0A8H4AJW8"/>
<evidence type="ECO:0000259" key="1">
    <source>
        <dbReference type="Pfam" id="PF13401"/>
    </source>
</evidence>
<keyword evidence="3" id="KW-1185">Reference proteome</keyword>
<organism evidence="2 3">
    <name type="scientific">Gigaspora margarita</name>
    <dbReference type="NCBI Taxonomy" id="4874"/>
    <lineage>
        <taxon>Eukaryota</taxon>
        <taxon>Fungi</taxon>
        <taxon>Fungi incertae sedis</taxon>
        <taxon>Mucoromycota</taxon>
        <taxon>Glomeromycotina</taxon>
        <taxon>Glomeromycetes</taxon>
        <taxon>Diversisporales</taxon>
        <taxon>Gigasporaceae</taxon>
        <taxon>Gigaspora</taxon>
    </lineage>
</organism>
<reference evidence="2 3" key="1">
    <citation type="journal article" date="2019" name="Environ. Microbiol.">
        <title>At the nexus of three kingdoms: the genome of the mycorrhizal fungus Gigaspora margarita provides insights into plant, endobacterial and fungal interactions.</title>
        <authorList>
            <person name="Venice F."/>
            <person name="Ghignone S."/>
            <person name="Salvioli di Fossalunga A."/>
            <person name="Amselem J."/>
            <person name="Novero M."/>
            <person name="Xianan X."/>
            <person name="Sedzielewska Toro K."/>
            <person name="Morin E."/>
            <person name="Lipzen A."/>
            <person name="Grigoriev I.V."/>
            <person name="Henrissat B."/>
            <person name="Martin F.M."/>
            <person name="Bonfante P."/>
        </authorList>
    </citation>
    <scope>NUCLEOTIDE SEQUENCE [LARGE SCALE GENOMIC DNA]</scope>
    <source>
        <strain evidence="2 3">BEG34</strain>
    </source>
</reference>
<evidence type="ECO:0000313" key="3">
    <source>
        <dbReference type="Proteomes" id="UP000439903"/>
    </source>
</evidence>
<dbReference type="PANTHER" id="PTHR36168:SF1">
    <property type="entry name" value="ORC1-LIKE AAA ATPASE DOMAIN-CONTAINING PROTEIN"/>
    <property type="match status" value="1"/>
</dbReference>
<dbReference type="Gene3D" id="3.40.50.300">
    <property type="entry name" value="P-loop containing nucleotide triphosphate hydrolases"/>
    <property type="match status" value="1"/>
</dbReference>
<feature type="domain" description="ORC1/DEAH AAA+ ATPase" evidence="1">
    <location>
        <begin position="122"/>
        <end position="233"/>
    </location>
</feature>
<gene>
    <name evidence="2" type="ORF">F8M41_019525</name>
</gene>
<dbReference type="SUPFAM" id="SSF52540">
    <property type="entry name" value="P-loop containing nucleoside triphosphate hydrolases"/>
    <property type="match status" value="1"/>
</dbReference>
<name>A0A8H4AJW8_GIGMA</name>
<dbReference type="GO" id="GO:0016887">
    <property type="term" value="F:ATP hydrolysis activity"/>
    <property type="evidence" value="ECO:0007669"/>
    <property type="project" value="InterPro"/>
</dbReference>
<dbReference type="Pfam" id="PF13401">
    <property type="entry name" value="AAA_22"/>
    <property type="match status" value="1"/>
</dbReference>
<dbReference type="EMBL" id="WTPW01000507">
    <property type="protein sequence ID" value="KAF0504388.1"/>
    <property type="molecule type" value="Genomic_DNA"/>
</dbReference>
<dbReference type="Proteomes" id="UP000439903">
    <property type="component" value="Unassembled WGS sequence"/>
</dbReference>
<sequence>MNFQRILLSRVPLNLALRLRSSQTKPLFSNSYTNSTTSASSEFYFRNFAKKNNKTASVLTFPSQTALRTKISLSAITFVSFDLLYAWSKNFYNDYLLYKTVEKNGNKPEPNPDFVDIAKYHVVVGEHGSGKTTISVTAARKVGRRVIYVYIDVHLKDLDDLGNALSKAINFKKSESTLNAFERAAAAYKKKYKKLPVLVFDDIRLLNKYHPEILELLQETAKRSANKLQYIVVFVTNDGLVLNKMRECGAWSQANKHIIEIGDITENEAIDYLHKVCNDTEAKKLYGLIGGRLVELNYAAFCIKMKLSFEDIKQAIFADVRKKFHAAKINPGQSNHETAVPILKALLENDDKGISYSILEQMDKDETLLDMLISKNILAYHSATDTLTFHSHSVQCYFQENDEKFNITVKKQ</sequence>
<dbReference type="InterPro" id="IPR027417">
    <property type="entry name" value="P-loop_NTPase"/>
</dbReference>
<accession>A0A8H4AJW8</accession>
<dbReference type="PANTHER" id="PTHR36168">
    <property type="entry name" value="CHROMOSOME 1, WHOLE GENOME SHOTGUN SEQUENCE"/>
    <property type="match status" value="1"/>
</dbReference>
<evidence type="ECO:0000313" key="2">
    <source>
        <dbReference type="EMBL" id="KAF0504388.1"/>
    </source>
</evidence>
<comment type="caution">
    <text evidence="2">The sequence shown here is derived from an EMBL/GenBank/DDBJ whole genome shotgun (WGS) entry which is preliminary data.</text>
</comment>
<dbReference type="InterPro" id="IPR049945">
    <property type="entry name" value="AAA_22"/>
</dbReference>
<dbReference type="OrthoDB" id="2333074at2759"/>
<protein>
    <recommendedName>
        <fullName evidence="1">ORC1/DEAH AAA+ ATPase domain-containing protein</fullName>
    </recommendedName>
</protein>
<proteinExistence type="predicted"/>